<reference evidence="2 3" key="1">
    <citation type="journal article" date="2019" name="Nat. Ecol. Evol.">
        <title>Megaphylogeny resolves global patterns of mushroom evolution.</title>
        <authorList>
            <person name="Varga T."/>
            <person name="Krizsan K."/>
            <person name="Foldi C."/>
            <person name="Dima B."/>
            <person name="Sanchez-Garcia M."/>
            <person name="Sanchez-Ramirez S."/>
            <person name="Szollosi G.J."/>
            <person name="Szarkandi J.G."/>
            <person name="Papp V."/>
            <person name="Albert L."/>
            <person name="Andreopoulos W."/>
            <person name="Angelini C."/>
            <person name="Antonin V."/>
            <person name="Barry K.W."/>
            <person name="Bougher N.L."/>
            <person name="Buchanan P."/>
            <person name="Buyck B."/>
            <person name="Bense V."/>
            <person name="Catcheside P."/>
            <person name="Chovatia M."/>
            <person name="Cooper J."/>
            <person name="Damon W."/>
            <person name="Desjardin D."/>
            <person name="Finy P."/>
            <person name="Geml J."/>
            <person name="Haridas S."/>
            <person name="Hughes K."/>
            <person name="Justo A."/>
            <person name="Karasinski D."/>
            <person name="Kautmanova I."/>
            <person name="Kiss B."/>
            <person name="Kocsube S."/>
            <person name="Kotiranta H."/>
            <person name="LaButti K.M."/>
            <person name="Lechner B.E."/>
            <person name="Liimatainen K."/>
            <person name="Lipzen A."/>
            <person name="Lukacs Z."/>
            <person name="Mihaltcheva S."/>
            <person name="Morgado L.N."/>
            <person name="Niskanen T."/>
            <person name="Noordeloos M.E."/>
            <person name="Ohm R.A."/>
            <person name="Ortiz-Santana B."/>
            <person name="Ovrebo C."/>
            <person name="Racz N."/>
            <person name="Riley R."/>
            <person name="Savchenko A."/>
            <person name="Shiryaev A."/>
            <person name="Soop K."/>
            <person name="Spirin V."/>
            <person name="Szebenyi C."/>
            <person name="Tomsovsky M."/>
            <person name="Tulloss R.E."/>
            <person name="Uehling J."/>
            <person name="Grigoriev I.V."/>
            <person name="Vagvolgyi C."/>
            <person name="Papp T."/>
            <person name="Martin F.M."/>
            <person name="Miettinen O."/>
            <person name="Hibbett D.S."/>
            <person name="Nagy L.G."/>
        </authorList>
    </citation>
    <scope>NUCLEOTIDE SEQUENCE [LARGE SCALE GENOMIC DNA]</scope>
    <source>
        <strain evidence="2 3">OMC1185</strain>
    </source>
</reference>
<dbReference type="OrthoDB" id="2575973at2759"/>
<dbReference type="EMBL" id="ML213515">
    <property type="protein sequence ID" value="TFK49652.1"/>
    <property type="molecule type" value="Genomic_DNA"/>
</dbReference>
<name>A0A5C3MXN9_9AGAM</name>
<gene>
    <name evidence="2" type="ORF">OE88DRAFT_1646095</name>
</gene>
<dbReference type="Proteomes" id="UP000305948">
    <property type="component" value="Unassembled WGS sequence"/>
</dbReference>
<evidence type="ECO:0008006" key="4">
    <source>
        <dbReference type="Google" id="ProtNLM"/>
    </source>
</evidence>
<accession>A0A5C3MXN9</accession>
<keyword evidence="1" id="KW-0732">Signal</keyword>
<keyword evidence="3" id="KW-1185">Reference proteome</keyword>
<evidence type="ECO:0000313" key="2">
    <source>
        <dbReference type="EMBL" id="TFK49652.1"/>
    </source>
</evidence>
<feature type="chain" id="PRO_5023041085" description="Hydrophobic surface binding protein A" evidence="1">
    <location>
        <begin position="20"/>
        <end position="182"/>
    </location>
</feature>
<protein>
    <recommendedName>
        <fullName evidence="4">Hydrophobic surface binding protein A</fullName>
    </recommendedName>
</protein>
<evidence type="ECO:0000313" key="3">
    <source>
        <dbReference type="Proteomes" id="UP000305948"/>
    </source>
</evidence>
<dbReference type="AlphaFoldDB" id="A0A5C3MXN9"/>
<sequence length="182" mass="18168">MQLTRIVSFVLVLAVGAAAIPAAKPVAVEKRDLLSSVEGILTTLEGDLTSDTTQLSKPGSLSMFPEGFSGSLGTANLVTSGEVTTSAVTSIVGTVVSQLEGATTAIAALVPGLKKRQATVTQITTALISVIESVVSLASTISTLVPTATATTLVSQLDTALSGLITAVEADVPGTISGVTAE</sequence>
<evidence type="ECO:0000256" key="1">
    <source>
        <dbReference type="SAM" id="SignalP"/>
    </source>
</evidence>
<organism evidence="2 3">
    <name type="scientific">Heliocybe sulcata</name>
    <dbReference type="NCBI Taxonomy" id="5364"/>
    <lineage>
        <taxon>Eukaryota</taxon>
        <taxon>Fungi</taxon>
        <taxon>Dikarya</taxon>
        <taxon>Basidiomycota</taxon>
        <taxon>Agaricomycotina</taxon>
        <taxon>Agaricomycetes</taxon>
        <taxon>Gloeophyllales</taxon>
        <taxon>Gloeophyllaceae</taxon>
        <taxon>Heliocybe</taxon>
    </lineage>
</organism>
<proteinExistence type="predicted"/>
<feature type="signal peptide" evidence="1">
    <location>
        <begin position="1"/>
        <end position="19"/>
    </location>
</feature>